<proteinExistence type="predicted"/>
<keyword evidence="3" id="KW-1185">Reference proteome</keyword>
<feature type="compositionally biased region" description="Basic residues" evidence="1">
    <location>
        <begin position="69"/>
        <end position="78"/>
    </location>
</feature>
<evidence type="ECO:0000256" key="1">
    <source>
        <dbReference type="SAM" id="MobiDB-lite"/>
    </source>
</evidence>
<name>A0ABU6RIV8_9FABA</name>
<dbReference type="Proteomes" id="UP001341840">
    <property type="component" value="Unassembled WGS sequence"/>
</dbReference>
<feature type="region of interest" description="Disordered" evidence="1">
    <location>
        <begin position="59"/>
        <end position="111"/>
    </location>
</feature>
<feature type="compositionally biased region" description="Low complexity" evidence="1">
    <location>
        <begin position="80"/>
        <end position="96"/>
    </location>
</feature>
<gene>
    <name evidence="2" type="ORF">PIB30_051502</name>
</gene>
<organism evidence="2 3">
    <name type="scientific">Stylosanthes scabra</name>
    <dbReference type="NCBI Taxonomy" id="79078"/>
    <lineage>
        <taxon>Eukaryota</taxon>
        <taxon>Viridiplantae</taxon>
        <taxon>Streptophyta</taxon>
        <taxon>Embryophyta</taxon>
        <taxon>Tracheophyta</taxon>
        <taxon>Spermatophyta</taxon>
        <taxon>Magnoliopsida</taxon>
        <taxon>eudicotyledons</taxon>
        <taxon>Gunneridae</taxon>
        <taxon>Pentapetalae</taxon>
        <taxon>rosids</taxon>
        <taxon>fabids</taxon>
        <taxon>Fabales</taxon>
        <taxon>Fabaceae</taxon>
        <taxon>Papilionoideae</taxon>
        <taxon>50 kb inversion clade</taxon>
        <taxon>dalbergioids sensu lato</taxon>
        <taxon>Dalbergieae</taxon>
        <taxon>Pterocarpus clade</taxon>
        <taxon>Stylosanthes</taxon>
    </lineage>
</organism>
<comment type="caution">
    <text evidence="2">The sequence shown here is derived from an EMBL/GenBank/DDBJ whole genome shotgun (WGS) entry which is preliminary data.</text>
</comment>
<accession>A0ABU6RIV8</accession>
<protein>
    <submittedName>
        <fullName evidence="2">Uncharacterized protein</fullName>
    </submittedName>
</protein>
<feature type="compositionally biased region" description="Basic and acidic residues" evidence="1">
    <location>
        <begin position="59"/>
        <end position="68"/>
    </location>
</feature>
<evidence type="ECO:0000313" key="2">
    <source>
        <dbReference type="EMBL" id="MED6123683.1"/>
    </source>
</evidence>
<reference evidence="2 3" key="1">
    <citation type="journal article" date="2023" name="Plants (Basel)">
        <title>Bridging the Gap: Combining Genomics and Transcriptomics Approaches to Understand Stylosanthes scabra, an Orphan Legume from the Brazilian Caatinga.</title>
        <authorList>
            <person name="Ferreira-Neto J.R.C."/>
            <person name="da Silva M.D."/>
            <person name="Binneck E."/>
            <person name="de Melo N.F."/>
            <person name="da Silva R.H."/>
            <person name="de Melo A.L.T.M."/>
            <person name="Pandolfi V."/>
            <person name="Bustamante F.O."/>
            <person name="Brasileiro-Vidal A.C."/>
            <person name="Benko-Iseppon A.M."/>
        </authorList>
    </citation>
    <scope>NUCLEOTIDE SEQUENCE [LARGE SCALE GENOMIC DNA]</scope>
    <source>
        <tissue evidence="2">Leaves</tissue>
    </source>
</reference>
<sequence>MGRIAQYKRLEVTSERVNKQPASASVKDYEMSQEKKKKTYPLFQFPSIAPVPVLEKRENSLKETEKHSRGAVHCRRQHQPAEPSQPTATPSAAAGPCTPPASQPTTALSVL</sequence>
<dbReference type="EMBL" id="JASCZI010030573">
    <property type="protein sequence ID" value="MED6123683.1"/>
    <property type="molecule type" value="Genomic_DNA"/>
</dbReference>
<evidence type="ECO:0000313" key="3">
    <source>
        <dbReference type="Proteomes" id="UP001341840"/>
    </source>
</evidence>